<reference evidence="5 6" key="1">
    <citation type="submission" date="2015-08" db="EMBL/GenBank/DDBJ databases">
        <authorList>
            <person name="Babu N.S."/>
            <person name="Beckwith C.J."/>
            <person name="Beseler K.G."/>
            <person name="Brison A."/>
            <person name="Carone J.V."/>
            <person name="Caskin T.P."/>
            <person name="Diamond M."/>
            <person name="Durham M.E."/>
            <person name="Foxe J.M."/>
            <person name="Go M."/>
            <person name="Henderson B.A."/>
            <person name="Jones I.B."/>
            <person name="McGettigan J.A."/>
            <person name="Micheletti S.J."/>
            <person name="Nasrallah M.E."/>
            <person name="Ortiz D."/>
            <person name="Piller C.R."/>
            <person name="Privatt S.R."/>
            <person name="Schneider S.L."/>
            <person name="Sharp S."/>
            <person name="Smith T.C."/>
            <person name="Stanton J.D."/>
            <person name="Ullery H.E."/>
            <person name="Wilson R.J."/>
            <person name="Serrano M.G."/>
            <person name="Buck G."/>
            <person name="Lee V."/>
            <person name="Wang Y."/>
            <person name="Carvalho R."/>
            <person name="Voegtly L."/>
            <person name="Shi R."/>
            <person name="Duckworth R."/>
            <person name="Johnson A."/>
            <person name="Loviza R."/>
            <person name="Walstead R."/>
            <person name="Shah Z."/>
            <person name="Kiflezghi M."/>
            <person name="Wade K."/>
            <person name="Ball S.L."/>
            <person name="Bradley K.W."/>
            <person name="Asai D.J."/>
            <person name="Bowman C.A."/>
            <person name="Russell D.A."/>
            <person name="Pope W.H."/>
            <person name="Jacobs-Sera D."/>
            <person name="Hendrix R.W."/>
            <person name="Hatfull G.F."/>
        </authorList>
    </citation>
    <scope>NUCLEOTIDE SEQUENCE [LARGE SCALE GENOMIC DNA]</scope>
    <source>
        <strain evidence="5 6">DSM 27648</strain>
    </source>
</reference>
<dbReference type="Gene3D" id="2.60.120.200">
    <property type="match status" value="1"/>
</dbReference>
<keyword evidence="2" id="KW-1015">Disulfide bond</keyword>
<dbReference type="Pfam" id="PF13385">
    <property type="entry name" value="Laminin_G_3"/>
    <property type="match status" value="1"/>
</dbReference>
<keyword evidence="6" id="KW-1185">Reference proteome</keyword>
<dbReference type="STRING" id="1391654.AKJ09_08188"/>
<organism evidence="5 6">
    <name type="scientific">Labilithrix luteola</name>
    <dbReference type="NCBI Taxonomy" id="1391654"/>
    <lineage>
        <taxon>Bacteria</taxon>
        <taxon>Pseudomonadati</taxon>
        <taxon>Myxococcota</taxon>
        <taxon>Polyangia</taxon>
        <taxon>Polyangiales</taxon>
        <taxon>Labilitrichaceae</taxon>
        <taxon>Labilithrix</taxon>
    </lineage>
</organism>
<accession>A0A0K1Q7Y9</accession>
<gene>
    <name evidence="5" type="ORF">AKJ09_08188</name>
</gene>
<evidence type="ECO:0000256" key="2">
    <source>
        <dbReference type="ARBA" id="ARBA00023157"/>
    </source>
</evidence>
<dbReference type="InterPro" id="IPR006558">
    <property type="entry name" value="LamG-like"/>
</dbReference>
<evidence type="ECO:0000313" key="5">
    <source>
        <dbReference type="EMBL" id="AKV01525.1"/>
    </source>
</evidence>
<protein>
    <submittedName>
        <fullName evidence="5">Autotransporter adhesin</fullName>
    </submittedName>
</protein>
<dbReference type="InterPro" id="IPR013320">
    <property type="entry name" value="ConA-like_dom_sf"/>
</dbReference>
<dbReference type="AlphaFoldDB" id="A0A0K1Q7Y9"/>
<keyword evidence="1" id="KW-0732">Signal</keyword>
<evidence type="ECO:0000256" key="3">
    <source>
        <dbReference type="SAM" id="MobiDB-lite"/>
    </source>
</evidence>
<dbReference type="SUPFAM" id="SSF49899">
    <property type="entry name" value="Concanavalin A-like lectins/glucanases"/>
    <property type="match status" value="1"/>
</dbReference>
<dbReference type="Proteomes" id="UP000064967">
    <property type="component" value="Chromosome"/>
</dbReference>
<name>A0A0K1Q7Y9_9BACT</name>
<sequence length="293" mass="30064">MALAGVAAGLAGSVLAGSVLAGSLLACSLIVAGDLTGGTPSNTFGEEADSRAPDSATDGDALLEPEAGNPSYVAAILADGPVAYWRLGEKTGATSAKSEVGAVGCALNGPMTWEASGAIARDANTALRLDGNGALDCADRFDFPGALPYTLEVWVHAETIDTTYRFVFTKRDEAAAGGTAAYAMWLHQPEGLGFERLFDGKSKLVSMPFATGTAFHHVVGVYSGTELQLYLDGEFVTNAPDARSSPPISAPLAIGSLSLGTSSGFVGALDEAAIYEKALSPERIRAHYQAAGR</sequence>
<dbReference type="PATRIC" id="fig|1391654.3.peg.8302"/>
<evidence type="ECO:0000256" key="1">
    <source>
        <dbReference type="ARBA" id="ARBA00022729"/>
    </source>
</evidence>
<feature type="region of interest" description="Disordered" evidence="3">
    <location>
        <begin position="41"/>
        <end position="62"/>
    </location>
</feature>
<dbReference type="SMART" id="SM00560">
    <property type="entry name" value="LamGL"/>
    <property type="match status" value="1"/>
</dbReference>
<dbReference type="EMBL" id="CP012333">
    <property type="protein sequence ID" value="AKV01525.1"/>
    <property type="molecule type" value="Genomic_DNA"/>
</dbReference>
<evidence type="ECO:0000259" key="4">
    <source>
        <dbReference type="SMART" id="SM00560"/>
    </source>
</evidence>
<proteinExistence type="predicted"/>
<dbReference type="KEGG" id="llu:AKJ09_08188"/>
<feature type="domain" description="LamG-like jellyroll fold" evidence="4">
    <location>
        <begin position="145"/>
        <end position="282"/>
    </location>
</feature>
<evidence type="ECO:0000313" key="6">
    <source>
        <dbReference type="Proteomes" id="UP000064967"/>
    </source>
</evidence>